<dbReference type="EMBL" id="AVPK01000003">
    <property type="protein sequence ID" value="KGN38214.1"/>
    <property type="molecule type" value="Genomic_DNA"/>
</dbReference>
<sequence length="293" mass="30988">MRREDLADEDCGIAQSLGVLGDWWTFLIVRDIAGGATRFDALQRGLGISRRALTERLAGLVADGVLDRRAYSERPPRHDYVLTTKGEALLPVLVALQDWGARHVLGDGSVSAGIGLGSAEAHRVGDLVGHPVPAITLTGHDGIPTSFPSGQWTVLFCMPGAWAPAAQGYPPGWGDIPGAAGCTVEARAYAGLLGEFAARGVVVHGVSTQRPDQQAAFAEFAELPYRLLSDEDLRLAGSLRLPTFRSGGVDRLKRATLLLDPDGVVRSVQAPVADPAASAEEMLRVVDDLVEAA</sequence>
<dbReference type="SUPFAM" id="SSF52833">
    <property type="entry name" value="Thioredoxin-like"/>
    <property type="match status" value="1"/>
</dbReference>
<dbReference type="PANTHER" id="PTHR33204">
    <property type="entry name" value="TRANSCRIPTIONAL REGULATOR, MARR FAMILY"/>
    <property type="match status" value="1"/>
</dbReference>
<dbReference type="OrthoDB" id="9792527at2"/>
<keyword evidence="2" id="KW-0238">DNA-binding</keyword>
<dbReference type="CDD" id="cd03017">
    <property type="entry name" value="PRX_BCP"/>
    <property type="match status" value="1"/>
</dbReference>
<evidence type="ECO:0000313" key="6">
    <source>
        <dbReference type="EMBL" id="KGN38214.1"/>
    </source>
</evidence>
<dbReference type="eggNOG" id="COG1225">
    <property type="taxonomic scope" value="Bacteria"/>
</dbReference>
<dbReference type="GO" id="GO:0016209">
    <property type="term" value="F:antioxidant activity"/>
    <property type="evidence" value="ECO:0007669"/>
    <property type="project" value="InterPro"/>
</dbReference>
<dbReference type="InterPro" id="IPR036249">
    <property type="entry name" value="Thioredoxin-like_sf"/>
</dbReference>
<accession>A0A0A0JN72</accession>
<protein>
    <submittedName>
        <fullName evidence="6">HxlR family transcriptional regulator</fullName>
    </submittedName>
</protein>
<keyword evidence="1" id="KW-0805">Transcription regulation</keyword>
<dbReference type="PROSITE" id="PS51118">
    <property type="entry name" value="HTH_HXLR"/>
    <property type="match status" value="1"/>
</dbReference>
<dbReference type="STRING" id="1385521.N803_10680"/>
<dbReference type="Pfam" id="PF00578">
    <property type="entry name" value="AhpC-TSA"/>
    <property type="match status" value="1"/>
</dbReference>
<dbReference type="InterPro" id="IPR002577">
    <property type="entry name" value="HTH_HxlR"/>
</dbReference>
<dbReference type="InterPro" id="IPR036388">
    <property type="entry name" value="WH-like_DNA-bd_sf"/>
</dbReference>
<dbReference type="Gene3D" id="3.40.30.10">
    <property type="entry name" value="Glutaredoxin"/>
    <property type="match status" value="1"/>
</dbReference>
<dbReference type="InterPro" id="IPR013766">
    <property type="entry name" value="Thioredoxin_domain"/>
</dbReference>
<dbReference type="Gene3D" id="1.10.10.10">
    <property type="entry name" value="Winged helix-like DNA-binding domain superfamily/Winged helix DNA-binding domain"/>
    <property type="match status" value="1"/>
</dbReference>
<dbReference type="SUPFAM" id="SSF46785">
    <property type="entry name" value="Winged helix' DNA-binding domain"/>
    <property type="match status" value="1"/>
</dbReference>
<comment type="caution">
    <text evidence="6">The sequence shown here is derived from an EMBL/GenBank/DDBJ whole genome shotgun (WGS) entry which is preliminary data.</text>
</comment>
<dbReference type="RefSeq" id="WP_035903782.1">
    <property type="nucleotide sequence ID" value="NZ_AVPK01000003.1"/>
</dbReference>
<reference evidence="6 7" key="1">
    <citation type="submission" date="2013-08" db="EMBL/GenBank/DDBJ databases">
        <title>The genome sequence of Knoellia subterranea.</title>
        <authorList>
            <person name="Zhu W."/>
            <person name="Wang G."/>
        </authorList>
    </citation>
    <scope>NUCLEOTIDE SEQUENCE [LARGE SCALE GENOMIC DNA]</scope>
    <source>
        <strain evidence="6 7">KCTC 19937</strain>
    </source>
</reference>
<dbReference type="PROSITE" id="PS51352">
    <property type="entry name" value="THIOREDOXIN_2"/>
    <property type="match status" value="1"/>
</dbReference>
<dbReference type="PANTHER" id="PTHR33204:SF18">
    <property type="entry name" value="TRANSCRIPTIONAL REGULATORY PROTEIN"/>
    <property type="match status" value="1"/>
</dbReference>
<dbReference type="InterPro" id="IPR000866">
    <property type="entry name" value="AhpC/TSA"/>
</dbReference>
<evidence type="ECO:0000259" key="5">
    <source>
        <dbReference type="PROSITE" id="PS51352"/>
    </source>
</evidence>
<keyword evidence="3" id="KW-0804">Transcription</keyword>
<evidence type="ECO:0000256" key="1">
    <source>
        <dbReference type="ARBA" id="ARBA00023015"/>
    </source>
</evidence>
<evidence type="ECO:0000256" key="3">
    <source>
        <dbReference type="ARBA" id="ARBA00023163"/>
    </source>
</evidence>
<dbReference type="Proteomes" id="UP000030011">
    <property type="component" value="Unassembled WGS sequence"/>
</dbReference>
<dbReference type="Pfam" id="PF01638">
    <property type="entry name" value="HxlR"/>
    <property type="match status" value="1"/>
</dbReference>
<dbReference type="GO" id="GO:0003677">
    <property type="term" value="F:DNA binding"/>
    <property type="evidence" value="ECO:0007669"/>
    <property type="project" value="UniProtKB-KW"/>
</dbReference>
<dbReference type="AlphaFoldDB" id="A0A0A0JN72"/>
<feature type="domain" description="HTH hxlR-type" evidence="4">
    <location>
        <begin position="11"/>
        <end position="108"/>
    </location>
</feature>
<gene>
    <name evidence="6" type="ORF">N803_10680</name>
</gene>
<organism evidence="6 7">
    <name type="scientific">Knoellia subterranea KCTC 19937</name>
    <dbReference type="NCBI Taxonomy" id="1385521"/>
    <lineage>
        <taxon>Bacteria</taxon>
        <taxon>Bacillati</taxon>
        <taxon>Actinomycetota</taxon>
        <taxon>Actinomycetes</taxon>
        <taxon>Micrococcales</taxon>
        <taxon>Intrasporangiaceae</taxon>
        <taxon>Knoellia</taxon>
    </lineage>
</organism>
<feature type="domain" description="Thioredoxin" evidence="5">
    <location>
        <begin position="126"/>
        <end position="291"/>
    </location>
</feature>
<evidence type="ECO:0000313" key="7">
    <source>
        <dbReference type="Proteomes" id="UP000030011"/>
    </source>
</evidence>
<dbReference type="GO" id="GO:0016491">
    <property type="term" value="F:oxidoreductase activity"/>
    <property type="evidence" value="ECO:0007669"/>
    <property type="project" value="InterPro"/>
</dbReference>
<proteinExistence type="predicted"/>
<dbReference type="InterPro" id="IPR036390">
    <property type="entry name" value="WH_DNA-bd_sf"/>
</dbReference>
<evidence type="ECO:0000256" key="2">
    <source>
        <dbReference type="ARBA" id="ARBA00023125"/>
    </source>
</evidence>
<dbReference type="eggNOG" id="COG1733">
    <property type="taxonomic scope" value="Bacteria"/>
</dbReference>
<evidence type="ECO:0000259" key="4">
    <source>
        <dbReference type="PROSITE" id="PS51118"/>
    </source>
</evidence>
<keyword evidence="7" id="KW-1185">Reference proteome</keyword>
<name>A0A0A0JN72_9MICO</name>